<sequence>MSWVRNAGVILGQLDDSQIGFRLAHDGDLDALCDIENRSFDIDRLSRRAFKRFIGSETARLRVAESNGAVVGYALVVFRSNVALARLYSMAVDPNFRQKGIGRALMGQAEELSLDYGAPILRLEVSQGNAVAIALFHGAGYREFALYPDYYPDHSDALRMERVLVPQSMRLPSPIHFYHQTLPFTCGPASLMMAMNALDPLVEMDRSLEIALWREATTIFMTSGHGGCGPLGLALAADRRGFNVEVLRSRDGPLFVDSVRKAKSREVVELVHYDFARQIEQAG</sequence>
<feature type="non-terminal residue" evidence="2">
    <location>
        <position position="283"/>
    </location>
</feature>
<dbReference type="Pfam" id="PF00583">
    <property type="entry name" value="Acetyltransf_1"/>
    <property type="match status" value="1"/>
</dbReference>
<dbReference type="InterPro" id="IPR021770">
    <property type="entry name" value="DUF3335"/>
</dbReference>
<dbReference type="Gene3D" id="3.40.630.30">
    <property type="match status" value="1"/>
</dbReference>
<name>A0A3D5N5C7_9PROT</name>
<dbReference type="PANTHER" id="PTHR43072">
    <property type="entry name" value="N-ACETYLTRANSFERASE"/>
    <property type="match status" value="1"/>
</dbReference>
<dbReference type="SUPFAM" id="SSF55729">
    <property type="entry name" value="Acyl-CoA N-acyltransferases (Nat)"/>
    <property type="match status" value="1"/>
</dbReference>
<dbReference type="InterPro" id="IPR016181">
    <property type="entry name" value="Acyl_CoA_acyltransferase"/>
</dbReference>
<protein>
    <submittedName>
        <fullName evidence="2">GCN5 family acetyltransferase</fullName>
    </submittedName>
</protein>
<dbReference type="GO" id="GO:0016747">
    <property type="term" value="F:acyltransferase activity, transferring groups other than amino-acyl groups"/>
    <property type="evidence" value="ECO:0007669"/>
    <property type="project" value="InterPro"/>
</dbReference>
<keyword evidence="2" id="KW-0808">Transferase</keyword>
<dbReference type="Proteomes" id="UP000264179">
    <property type="component" value="Unassembled WGS sequence"/>
</dbReference>
<evidence type="ECO:0000313" key="3">
    <source>
        <dbReference type="Proteomes" id="UP000264179"/>
    </source>
</evidence>
<dbReference type="PROSITE" id="PS51186">
    <property type="entry name" value="GNAT"/>
    <property type="match status" value="1"/>
</dbReference>
<organism evidence="2 3">
    <name type="scientific">Thalassospira lucentensis</name>
    <dbReference type="NCBI Taxonomy" id="168935"/>
    <lineage>
        <taxon>Bacteria</taxon>
        <taxon>Pseudomonadati</taxon>
        <taxon>Pseudomonadota</taxon>
        <taxon>Alphaproteobacteria</taxon>
        <taxon>Rhodospirillales</taxon>
        <taxon>Thalassospiraceae</taxon>
        <taxon>Thalassospira</taxon>
    </lineage>
</organism>
<accession>A0A3D5N5C7</accession>
<dbReference type="RefSeq" id="WP_277276867.1">
    <property type="nucleotide sequence ID" value="NZ_DPOP01000051.1"/>
</dbReference>
<dbReference type="InterPro" id="IPR000182">
    <property type="entry name" value="GNAT_dom"/>
</dbReference>
<feature type="domain" description="N-acetyltransferase" evidence="1">
    <location>
        <begin position="19"/>
        <end position="165"/>
    </location>
</feature>
<gene>
    <name evidence="2" type="ORF">DHR80_05390</name>
</gene>
<dbReference type="Pfam" id="PF11814">
    <property type="entry name" value="DUF3335"/>
    <property type="match status" value="1"/>
</dbReference>
<dbReference type="EMBL" id="DPOP01000051">
    <property type="protein sequence ID" value="HCW66645.1"/>
    <property type="molecule type" value="Genomic_DNA"/>
</dbReference>
<comment type="caution">
    <text evidence="2">The sequence shown here is derived from an EMBL/GenBank/DDBJ whole genome shotgun (WGS) entry which is preliminary data.</text>
</comment>
<proteinExistence type="predicted"/>
<dbReference type="CDD" id="cd04301">
    <property type="entry name" value="NAT_SF"/>
    <property type="match status" value="1"/>
</dbReference>
<dbReference type="AlphaFoldDB" id="A0A3D5N5C7"/>
<dbReference type="STRING" id="168935.AUP42_05875"/>
<dbReference type="PANTHER" id="PTHR43072:SF52">
    <property type="entry name" value="GCN5-RELATED N-ACETYLTRANSFERASE"/>
    <property type="match status" value="1"/>
</dbReference>
<evidence type="ECO:0000259" key="1">
    <source>
        <dbReference type="PROSITE" id="PS51186"/>
    </source>
</evidence>
<evidence type="ECO:0000313" key="2">
    <source>
        <dbReference type="EMBL" id="HCW66645.1"/>
    </source>
</evidence>
<reference evidence="2 3" key="1">
    <citation type="journal article" date="2018" name="Nat. Biotechnol.">
        <title>A standardized bacterial taxonomy based on genome phylogeny substantially revises the tree of life.</title>
        <authorList>
            <person name="Parks D.H."/>
            <person name="Chuvochina M."/>
            <person name="Waite D.W."/>
            <person name="Rinke C."/>
            <person name="Skarshewski A."/>
            <person name="Chaumeil P.A."/>
            <person name="Hugenholtz P."/>
        </authorList>
    </citation>
    <scope>NUCLEOTIDE SEQUENCE [LARGE SCALE GENOMIC DNA]</scope>
    <source>
        <strain evidence="2">UBA9881</strain>
    </source>
</reference>